<keyword evidence="2" id="KW-0732">Signal</keyword>
<dbReference type="GO" id="GO:0005975">
    <property type="term" value="P:carbohydrate metabolic process"/>
    <property type="evidence" value="ECO:0007669"/>
    <property type="project" value="InterPro"/>
</dbReference>
<feature type="chain" id="PRO_5025358223" evidence="2">
    <location>
        <begin position="23"/>
        <end position="683"/>
    </location>
</feature>
<feature type="signal peptide" evidence="2">
    <location>
        <begin position="1"/>
        <end position="22"/>
    </location>
</feature>
<dbReference type="NCBIfam" id="TIGR02104">
    <property type="entry name" value="pulA_typeI"/>
    <property type="match status" value="1"/>
</dbReference>
<evidence type="ECO:0000259" key="3">
    <source>
        <dbReference type="SMART" id="SM00642"/>
    </source>
</evidence>
<evidence type="ECO:0000256" key="1">
    <source>
        <dbReference type="ARBA" id="ARBA00008061"/>
    </source>
</evidence>
<dbReference type="InterPro" id="IPR049117">
    <property type="entry name" value="pulA_all-beta"/>
</dbReference>
<comment type="similarity">
    <text evidence="1">Belongs to the glycosyl hydrolase 13 family.</text>
</comment>
<evidence type="ECO:0000256" key="2">
    <source>
        <dbReference type="SAM" id="SignalP"/>
    </source>
</evidence>
<proteinExistence type="inferred from homology"/>
<dbReference type="InterPro" id="IPR013780">
    <property type="entry name" value="Glyco_hydro_b"/>
</dbReference>
<evidence type="ECO:0000313" key="4">
    <source>
        <dbReference type="EMBL" id="MQP11320.1"/>
    </source>
</evidence>
<dbReference type="OrthoDB" id="9805159at2"/>
<evidence type="ECO:0000313" key="5">
    <source>
        <dbReference type="Proteomes" id="UP000384372"/>
    </source>
</evidence>
<dbReference type="EMBL" id="VZAD01000040">
    <property type="protein sequence ID" value="MQP11320.1"/>
    <property type="molecule type" value="Genomic_DNA"/>
</dbReference>
<dbReference type="InterPro" id="IPR013783">
    <property type="entry name" value="Ig-like_fold"/>
</dbReference>
<dbReference type="GO" id="GO:0051060">
    <property type="term" value="F:pullulanase activity"/>
    <property type="evidence" value="ECO:0007669"/>
    <property type="project" value="UniProtKB-EC"/>
</dbReference>
<dbReference type="SUPFAM" id="SSF81296">
    <property type="entry name" value="E set domains"/>
    <property type="match status" value="1"/>
</dbReference>
<dbReference type="Pfam" id="PF21653">
    <property type="entry name" value="pulA_all-beta"/>
    <property type="match status" value="1"/>
</dbReference>
<dbReference type="PANTHER" id="PTHR43002">
    <property type="entry name" value="GLYCOGEN DEBRANCHING ENZYME"/>
    <property type="match status" value="1"/>
</dbReference>
<dbReference type="CDD" id="cd11341">
    <property type="entry name" value="AmyAc_Pullulanase_LD-like"/>
    <property type="match status" value="1"/>
</dbReference>
<dbReference type="InterPro" id="IPR011840">
    <property type="entry name" value="PulA_typeI"/>
</dbReference>
<dbReference type="CDD" id="cd02860">
    <property type="entry name" value="E_set_Pullulanase"/>
    <property type="match status" value="1"/>
</dbReference>
<protein>
    <submittedName>
        <fullName evidence="4">Type I pullulanase</fullName>
        <ecNumber evidence="4">3.2.1.41</ecNumber>
    </submittedName>
</protein>
<dbReference type="InterPro" id="IPR006047">
    <property type="entry name" value="GH13_cat_dom"/>
</dbReference>
<dbReference type="Gene3D" id="2.60.40.10">
    <property type="entry name" value="Immunoglobulins"/>
    <property type="match status" value="1"/>
</dbReference>
<dbReference type="SUPFAM" id="SSF51445">
    <property type="entry name" value="(Trans)glycosidases"/>
    <property type="match status" value="1"/>
</dbReference>
<feature type="domain" description="Glycosyl hydrolase family 13 catalytic" evidence="3">
    <location>
        <begin position="163"/>
        <end position="568"/>
    </location>
</feature>
<organism evidence="4 5">
    <name type="scientific">Segatella copri</name>
    <dbReference type="NCBI Taxonomy" id="165179"/>
    <lineage>
        <taxon>Bacteria</taxon>
        <taxon>Pseudomonadati</taxon>
        <taxon>Bacteroidota</taxon>
        <taxon>Bacteroidia</taxon>
        <taxon>Bacteroidales</taxon>
        <taxon>Prevotellaceae</taxon>
        <taxon>Segatella</taxon>
    </lineage>
</organism>
<dbReference type="SMART" id="SM00642">
    <property type="entry name" value="Aamy"/>
    <property type="match status" value="1"/>
</dbReference>
<name>A0A6A7WA42_9BACT</name>
<dbReference type="EC" id="3.2.1.41" evidence="4"/>
<keyword evidence="4" id="KW-0378">Hydrolase</keyword>
<reference evidence="4 5" key="1">
    <citation type="submission" date="2019-09" db="EMBL/GenBank/DDBJ databases">
        <title>Distinct polysaccharide growth profiles of human intestinal Prevotella copri isolates.</title>
        <authorList>
            <person name="Fehlner-Peach H."/>
            <person name="Magnabosco C."/>
            <person name="Raghavan V."/>
            <person name="Scher J.U."/>
            <person name="Tett A."/>
            <person name="Cox L.M."/>
            <person name="Gottsegen C."/>
            <person name="Watters A."/>
            <person name="Wiltshire- Gordon J.D."/>
            <person name="Segata N."/>
            <person name="Bonneau R."/>
            <person name="Littman D.R."/>
        </authorList>
    </citation>
    <scope>NUCLEOTIDE SEQUENCE [LARGE SCALE GENOMIC DNA]</scope>
    <source>
        <strain evidence="5">iAQ1173</strain>
    </source>
</reference>
<dbReference type="Gene3D" id="3.20.20.80">
    <property type="entry name" value="Glycosidases"/>
    <property type="match status" value="1"/>
</dbReference>
<keyword evidence="5" id="KW-1185">Reference proteome</keyword>
<comment type="caution">
    <text evidence="4">The sequence shown here is derived from an EMBL/GenBank/DDBJ whole genome shotgun (WGS) entry which is preliminary data.</text>
</comment>
<dbReference type="InterPro" id="IPR014756">
    <property type="entry name" value="Ig_E-set"/>
</dbReference>
<gene>
    <name evidence="4" type="primary">pulA</name>
    <name evidence="4" type="ORF">F7D20_04930</name>
</gene>
<dbReference type="Pfam" id="PF00128">
    <property type="entry name" value="Alpha-amylase"/>
    <property type="match status" value="1"/>
</dbReference>
<dbReference type="Proteomes" id="UP000384372">
    <property type="component" value="Unassembled WGS sequence"/>
</dbReference>
<dbReference type="Gene3D" id="2.60.40.1180">
    <property type="entry name" value="Golgi alpha-mannosidase II"/>
    <property type="match status" value="1"/>
</dbReference>
<accession>A0A6A7WA42</accession>
<dbReference type="AlphaFoldDB" id="A0A6A7WA42"/>
<sequence length="683" mass="76016">MSIKNQFLVALTAVLVPHSLMAQGAFNEMSYSKDKTTFSLNSPTASVEVDGVTGATPQVSSSSAKPSVKIRIYKDGLIGKPVKTIKMKSVGKDRWEATVKGDLKGKFYTFDMGKGECPGTFAKAVGVNGNRGAIIDMASTNPEGWKDDKRPELKSPADLVIYELHVRDFSVSPTSGLKYKGKYLALTEPKAIEYLKRLGVNAIHFQPLFDFASVDETRLDTPQFNWGYDPKNYNVPDGSYSTDPFSPAVRVREFKQMVQALHQAGIRVIFDAVYNHTFNIDGSNFQRTYPDYYYRKTADGKYSDGSGCGNETASEKPLMRDYMIESVLYWVNEYHIDGFRFDLMGVHDIETMKLIRAAVDKIDPSIYIYGEGWSAGSCAYPNDQLAIKANTFKLNGIGAFSDDMRDALRGPFSDNTKGAFLAGIPGEEESLKFGIVGGIAHPQVDMNLVNYDKKPWTAEPTQQISYVSCHDDMCLVDRLKATVPGIKDASRTESERIAELIRLDLLAQTAVFTSQGVPFFLAGEEMLRDKKGVHNSYCSPDSINEFNWENLKKYPQVFEYYRNLIQLRKNHPAFRLAKAEAVREHLEFLPTAPVAEQKKDGAQVGKNGCLLAFRLKNLEGIDSWKNIIVIFNANKEARTVAIPQGEYHVACCNGVINEDGIGMPLVGNETIIDGQSALILYQK</sequence>
<dbReference type="RefSeq" id="WP_158463088.1">
    <property type="nucleotide sequence ID" value="NZ_VZAD01000040.1"/>
</dbReference>
<keyword evidence="4" id="KW-0326">Glycosidase</keyword>
<dbReference type="InterPro" id="IPR017853">
    <property type="entry name" value="GH"/>
</dbReference>